<proteinExistence type="inferred from homology"/>
<organism evidence="4 5">
    <name type="scientific">Streptomyces levis</name>
    <dbReference type="NCBI Taxonomy" id="285566"/>
    <lineage>
        <taxon>Bacteria</taxon>
        <taxon>Bacillati</taxon>
        <taxon>Actinomycetota</taxon>
        <taxon>Actinomycetes</taxon>
        <taxon>Kitasatosporales</taxon>
        <taxon>Streptomycetaceae</taxon>
        <taxon>Streptomyces</taxon>
    </lineage>
</organism>
<feature type="compositionally biased region" description="Pro residues" evidence="2">
    <location>
        <begin position="362"/>
        <end position="377"/>
    </location>
</feature>
<evidence type="ECO:0000259" key="3">
    <source>
        <dbReference type="SMART" id="SM00479"/>
    </source>
</evidence>
<protein>
    <recommendedName>
        <fullName evidence="3">Exonuclease domain-containing protein</fullName>
    </recommendedName>
</protein>
<dbReference type="InterPro" id="IPR001357">
    <property type="entry name" value="BRCT_dom"/>
</dbReference>
<dbReference type="PANTHER" id="PTHR32097">
    <property type="entry name" value="CAMP-BINDING PROTEIN 1-RELATED"/>
    <property type="match status" value="1"/>
</dbReference>
<comment type="caution">
    <text evidence="4">The sequence shown here is derived from an EMBL/GenBank/DDBJ whole genome shotgun (WGS) entry which is preliminary data.</text>
</comment>
<name>A0ABN3P4G4_9ACTN</name>
<dbReference type="Pfam" id="PF00929">
    <property type="entry name" value="RNase_T"/>
    <property type="match status" value="1"/>
</dbReference>
<dbReference type="InterPro" id="IPR036397">
    <property type="entry name" value="RNaseH_sf"/>
</dbReference>
<dbReference type="SMART" id="SM00479">
    <property type="entry name" value="EXOIII"/>
    <property type="match status" value="1"/>
</dbReference>
<dbReference type="SUPFAM" id="SSF52113">
    <property type="entry name" value="BRCT domain"/>
    <property type="match status" value="1"/>
</dbReference>
<gene>
    <name evidence="4" type="ORF">GCM10010423_77250</name>
</gene>
<dbReference type="InterPro" id="IPR036420">
    <property type="entry name" value="BRCT_dom_sf"/>
</dbReference>
<dbReference type="InterPro" id="IPR051324">
    <property type="entry name" value="Stress/Tellurium_Resist"/>
</dbReference>
<dbReference type="NCBIfam" id="NF004719">
    <property type="entry name" value="PRK06063.1"/>
    <property type="match status" value="1"/>
</dbReference>
<dbReference type="InterPro" id="IPR012337">
    <property type="entry name" value="RNaseH-like_sf"/>
</dbReference>
<sequence length="685" mass="71620">MSLLSPAFDASGLRDYPHDWAVVDVETSGLVARRDRVLSLAVVVLGPDGEQTDEFSTLLDPGCDPGPVHVHGLTSERLRGAPVFDRVAPRLAGMLRDRVLVAHNAQFDYDFLAHEFARAGAVLPVARRLCTLALNRRVDPPTEDLRLGTLAAHYGVRQVKAHDALDDTRVLAGVLRASLREAARLELPLPFVSCPPRQDPRFAPRTPKTPCAYRNPGRLEPGGPLVQGMKVALTGETLRPRAELERQAVEAGLNVMTSVSRHTSALVTNDASSGSGKARRALADGVPVLDEPTFVRLLADVRPGTPHERTRASDAAIPSPATPPTTAPAQHPDPKPVIPAPPGPAQPGPVPAVTDPARPDPKPVIPAPPGPAQPGPVPAVTDPARPDPKPAVSSPPGSAEPAPAPATPPRPVLQVTGDRPLAGRRVLVLGGTHPEAVAARGRVVELGGAAAINLSASVTDVVLLAGGERDRRMKRITALAFPTHGAAWLDAPAIAPLPRQGGTPSAPLVLPRGGVVDLPQPGGSVPAAPWTVTASWAQQTSCEIDVVAFVVDDDEQVCFDEDFVFYGAPENPGGTVRLHSDGPTEQTIGVDLAALPPSARKVVVAAAIDGSPTFGDVGAIHISSGPGPSAAPLVQATLDAATTERTLLLAELYRRGPLWRLRTVGQGYDRGLEALARSYGVDVAD</sequence>
<dbReference type="RefSeq" id="WP_344544990.1">
    <property type="nucleotide sequence ID" value="NZ_BAAATM010000032.1"/>
</dbReference>
<accession>A0ABN3P4G4</accession>
<dbReference type="PANTHER" id="PTHR32097:SF4">
    <property type="entry name" value="GENERAL STRESS PROTEIN 16U"/>
    <property type="match status" value="1"/>
</dbReference>
<feature type="compositionally biased region" description="Low complexity" evidence="2">
    <location>
        <begin position="390"/>
        <end position="401"/>
    </location>
</feature>
<keyword evidence="5" id="KW-1185">Reference proteome</keyword>
<dbReference type="CDD" id="cd06127">
    <property type="entry name" value="DEDDh"/>
    <property type="match status" value="1"/>
</dbReference>
<dbReference type="Pfam" id="PF02342">
    <property type="entry name" value="TerD"/>
    <property type="match status" value="1"/>
</dbReference>
<feature type="domain" description="Exonuclease" evidence="3">
    <location>
        <begin position="19"/>
        <end position="184"/>
    </location>
</feature>
<dbReference type="Gene3D" id="2.60.60.30">
    <property type="entry name" value="sav2460 like domains"/>
    <property type="match status" value="1"/>
</dbReference>
<feature type="compositionally biased region" description="Pro residues" evidence="2">
    <location>
        <begin position="402"/>
        <end position="411"/>
    </location>
</feature>
<reference evidence="4 5" key="1">
    <citation type="journal article" date="2019" name="Int. J. Syst. Evol. Microbiol.">
        <title>The Global Catalogue of Microorganisms (GCM) 10K type strain sequencing project: providing services to taxonomists for standard genome sequencing and annotation.</title>
        <authorList>
            <consortium name="The Broad Institute Genomics Platform"/>
            <consortium name="The Broad Institute Genome Sequencing Center for Infectious Disease"/>
            <person name="Wu L."/>
            <person name="Ma J."/>
        </authorList>
    </citation>
    <scope>NUCLEOTIDE SEQUENCE [LARGE SCALE GENOMIC DNA]</scope>
    <source>
        <strain evidence="4 5">JCM 6924</strain>
    </source>
</reference>
<feature type="compositionally biased region" description="Pro residues" evidence="2">
    <location>
        <begin position="335"/>
        <end position="350"/>
    </location>
</feature>
<feature type="region of interest" description="Disordered" evidence="2">
    <location>
        <begin position="198"/>
        <end position="224"/>
    </location>
</feature>
<evidence type="ECO:0000313" key="4">
    <source>
        <dbReference type="EMBL" id="GAA2562827.1"/>
    </source>
</evidence>
<evidence type="ECO:0000256" key="1">
    <source>
        <dbReference type="ARBA" id="ARBA00008775"/>
    </source>
</evidence>
<dbReference type="Gene3D" id="3.30.420.10">
    <property type="entry name" value="Ribonuclease H-like superfamily/Ribonuclease H"/>
    <property type="match status" value="1"/>
</dbReference>
<dbReference type="InterPro" id="IPR003325">
    <property type="entry name" value="TerD"/>
</dbReference>
<dbReference type="CDD" id="cd06974">
    <property type="entry name" value="TerD_like"/>
    <property type="match status" value="1"/>
</dbReference>
<dbReference type="Pfam" id="PF00533">
    <property type="entry name" value="BRCT"/>
    <property type="match status" value="1"/>
</dbReference>
<dbReference type="EMBL" id="BAAATM010000032">
    <property type="protein sequence ID" value="GAA2562827.1"/>
    <property type="molecule type" value="Genomic_DNA"/>
</dbReference>
<comment type="similarity">
    <text evidence="1">Belongs to the CAPAB/TerDEXZ family.</text>
</comment>
<evidence type="ECO:0000313" key="5">
    <source>
        <dbReference type="Proteomes" id="UP001501095"/>
    </source>
</evidence>
<dbReference type="Proteomes" id="UP001501095">
    <property type="component" value="Unassembled WGS sequence"/>
</dbReference>
<dbReference type="InterPro" id="IPR013520">
    <property type="entry name" value="Ribonucl_H"/>
</dbReference>
<evidence type="ECO:0000256" key="2">
    <source>
        <dbReference type="SAM" id="MobiDB-lite"/>
    </source>
</evidence>
<feature type="region of interest" description="Disordered" evidence="2">
    <location>
        <begin position="300"/>
        <end position="418"/>
    </location>
</feature>
<dbReference type="SUPFAM" id="SSF53098">
    <property type="entry name" value="Ribonuclease H-like"/>
    <property type="match status" value="1"/>
</dbReference>
<dbReference type="Gene3D" id="3.40.50.10190">
    <property type="entry name" value="BRCT domain"/>
    <property type="match status" value="1"/>
</dbReference>